<protein>
    <submittedName>
        <fullName evidence="1">Uncharacterized protein</fullName>
    </submittedName>
</protein>
<dbReference type="EMBL" id="UGTF01000002">
    <property type="protein sequence ID" value="SUB88305.1"/>
    <property type="molecule type" value="Genomic_DNA"/>
</dbReference>
<sequence>MNDLQDKYVRIVLKNEKEIKQLKGGERINVHLLAETDVPDPEYDWICDQTVKTILPKVLDNYKTDGKGKKISQESVMLSLPSYYCGTEVEVKVRVRSWEKKVFPIHEGLFIAPNLQSLLSPGQTVSDSIKFKPICKAEIRDIEWRDGNGNIFGKDRPLEFPSYVVAEVEVWGKNGGVLEGRLDFMGKTIPLSAKIDRNLAFFSFFTGDPRLSMAMKGRESLDLFFQVSYDYFTTSKVFRIQMTRPRHRPLKRIESFPLQPVVVGKIDVAENNYNPCKYTQIDVEHTTDLTGKEKKKVTVFKEGNPVKPVVNIIGGKRKVTVTLLHYTPGKCRLKSGSHKEKTAILSLPGGKEESLPVKVSNKTGTIANLDVRYDYKDVRLLKLLFLPFDRCQYRYIRLKTCRHRHDVALCMVPDIKWEAFLELGSSAPHLYTHTGMPAAYDIFKRHQEKALDASRKIKDIELSFGLSTEYDDGKKVEYTKGMEESVKKVFQVLKIIRDALDVLSFKKNVDDNKEKLKARNIVPKNSKVPFFIEISSPVLHIGGGWQYGTDSVNRLTRKGEIGIFADPLIAAKGGIDLIACSTYIPAAGQIIKAILKVNDLAEWLTDFVSGGKAKYEGLIWFNLYLKGRLSMKGIYEFSSEEKTVKLESPATITFVVELGLSAEVKVETVTICGSVTRAVKAGLSGEASTGLTFKPGMGYSSKEGFYLDFEVRFDGITVKVSGEAKYEKTKTGKKGEKKSSSAGINMNKEFVLIDPVTIWQGRTHPFASDKKTTS</sequence>
<gene>
    <name evidence="1" type="ORF">NCTC11632_00374</name>
</gene>
<proteinExistence type="predicted"/>
<dbReference type="Proteomes" id="UP000254156">
    <property type="component" value="Unassembled WGS sequence"/>
</dbReference>
<dbReference type="RefSeq" id="WP_025004770.1">
    <property type="nucleotide sequence ID" value="NZ_UGTF01000002.1"/>
</dbReference>
<accession>A0A379E6J9</accession>
<evidence type="ECO:0000313" key="1">
    <source>
        <dbReference type="EMBL" id="SUB88305.1"/>
    </source>
</evidence>
<evidence type="ECO:0000313" key="2">
    <source>
        <dbReference type="Proteomes" id="UP000254156"/>
    </source>
</evidence>
<reference evidence="1 2" key="1">
    <citation type="submission" date="2018-06" db="EMBL/GenBank/DDBJ databases">
        <authorList>
            <consortium name="Pathogen Informatics"/>
            <person name="Doyle S."/>
        </authorList>
    </citation>
    <scope>NUCLEOTIDE SEQUENCE [LARGE SCALE GENOMIC DNA]</scope>
    <source>
        <strain evidence="1 2">NCTC11632</strain>
    </source>
</reference>
<name>A0A379E6J9_9PORP</name>
<dbReference type="AlphaFoldDB" id="A0A379E6J9"/>
<organism evidence="1 2">
    <name type="scientific">Porphyromonas macacae</name>
    <dbReference type="NCBI Taxonomy" id="28115"/>
    <lineage>
        <taxon>Bacteria</taxon>
        <taxon>Pseudomonadati</taxon>
        <taxon>Bacteroidota</taxon>
        <taxon>Bacteroidia</taxon>
        <taxon>Bacteroidales</taxon>
        <taxon>Porphyromonadaceae</taxon>
        <taxon>Porphyromonas</taxon>
    </lineage>
</organism>